<evidence type="ECO:0000313" key="1">
    <source>
        <dbReference type="EMBL" id="BAM31247.1"/>
    </source>
</evidence>
<reference evidence="1" key="1">
    <citation type="journal article" date="2012" name="Appl. Environ. Microbiol.">
        <title>Identification of a Gene Involved in the Synthesis of a Dipeptidyl Peptidase IV Inhibitor in Aspergillus oryzae.</title>
        <authorList>
            <person name="Imamura K."/>
            <person name="Tsuyama Y."/>
            <person name="Hirata T."/>
            <person name="Shiraishi S."/>
            <person name="Sakamoto K."/>
            <person name="Yamada O."/>
            <person name="Akita O."/>
            <person name="Shimoi H."/>
        </authorList>
    </citation>
    <scope>NUCLEOTIDE SEQUENCE</scope>
    <source>
        <strain evidence="1">AO-1</strain>
    </source>
</reference>
<dbReference type="EMBL" id="AB705455">
    <property type="protein sequence ID" value="BAM31247.1"/>
    <property type="molecule type" value="Genomic_DNA"/>
</dbReference>
<proteinExistence type="predicted"/>
<sequence>MPHSHLYLNFENADSVKICCTIHLTTLSTSLHHCHQKPVVALLTQSLQNNSINPVVLAYILDRPARSPHIDIILDIVFLHELSSSHHIIHDNTGPWATHLHSIVKVIPPVIFIGVNEGETKTFLLSIFHLCLKNWKQVNGCADQNFNSVLIPCCSNILFRNFCAFRVYFNADNPNVRVETRDVDCCVATQCTHFQGVLHTTKLALEGHELCLRGKGGDVLESALGGVLERLV</sequence>
<gene>
    <name evidence="1" type="primary">wykI</name>
</gene>
<dbReference type="VEuPathDB" id="FungiDB:AO090001000014"/>
<organism evidence="1">
    <name type="scientific">Aspergillus oryzae</name>
    <name type="common">Yellow koji mold</name>
    <dbReference type="NCBI Taxonomy" id="5062"/>
    <lineage>
        <taxon>Eukaryota</taxon>
        <taxon>Fungi</taxon>
        <taxon>Dikarya</taxon>
        <taxon>Ascomycota</taxon>
        <taxon>Pezizomycotina</taxon>
        <taxon>Eurotiomycetes</taxon>
        <taxon>Eurotiomycetidae</taxon>
        <taxon>Eurotiales</taxon>
        <taxon>Aspergillaceae</taxon>
        <taxon>Aspergillus</taxon>
        <taxon>Aspergillus subgen. Circumdati</taxon>
    </lineage>
</organism>
<protein>
    <submittedName>
        <fullName evidence="1">Uncharacterized protein</fullName>
    </submittedName>
</protein>
<accession>I7HBQ5</accession>
<name>I7HBQ5_ASPOZ</name>
<dbReference type="AlphaFoldDB" id="I7HBQ5"/>